<evidence type="ECO:0000313" key="16">
    <source>
        <dbReference type="Proteomes" id="UP000323011"/>
    </source>
</evidence>
<keyword evidence="6" id="KW-0227">DNA damage</keyword>
<keyword evidence="10" id="KW-0234">DNA repair</keyword>
<dbReference type="Proteomes" id="UP000323011">
    <property type="component" value="Unassembled WGS sequence"/>
</dbReference>
<evidence type="ECO:0000256" key="3">
    <source>
        <dbReference type="ARBA" id="ARBA00006793"/>
    </source>
</evidence>
<dbReference type="InterPro" id="IPR027417">
    <property type="entry name" value="P-loop_NTPase"/>
</dbReference>
<feature type="compositionally biased region" description="Acidic residues" evidence="13">
    <location>
        <begin position="1060"/>
        <end position="1071"/>
    </location>
</feature>
<dbReference type="GO" id="GO:0035861">
    <property type="term" value="C:site of double-strand break"/>
    <property type="evidence" value="ECO:0007669"/>
    <property type="project" value="TreeGrafter"/>
</dbReference>
<comment type="subcellular location">
    <subcellularLocation>
        <location evidence="2">Chromosome</location>
    </subcellularLocation>
    <subcellularLocation>
        <location evidence="1">Nucleus</location>
    </subcellularLocation>
</comment>
<accession>A0A5A8CTE6</accession>
<dbReference type="GO" id="GO:0003684">
    <property type="term" value="F:damaged DNA binding"/>
    <property type="evidence" value="ECO:0007669"/>
    <property type="project" value="TreeGrafter"/>
</dbReference>
<dbReference type="GO" id="GO:0000724">
    <property type="term" value="P:double-strand break repair via homologous recombination"/>
    <property type="evidence" value="ECO:0007669"/>
    <property type="project" value="TreeGrafter"/>
</dbReference>
<dbReference type="AlphaFoldDB" id="A0A5A8CTE6"/>
<dbReference type="GO" id="GO:0030915">
    <property type="term" value="C:Smc5-Smc6 complex"/>
    <property type="evidence" value="ECO:0007669"/>
    <property type="project" value="TreeGrafter"/>
</dbReference>
<proteinExistence type="inferred from homology"/>
<evidence type="ECO:0000256" key="7">
    <source>
        <dbReference type="ARBA" id="ARBA00022840"/>
    </source>
</evidence>
<keyword evidence="16" id="KW-1185">Reference proteome</keyword>
<dbReference type="PANTHER" id="PTHR19306">
    <property type="entry name" value="STRUCTURAL MAINTENANCE OF CHROMOSOMES 5,6 SMC5, SMC6"/>
    <property type="match status" value="1"/>
</dbReference>
<feature type="coiled-coil region" evidence="12">
    <location>
        <begin position="236"/>
        <end position="372"/>
    </location>
</feature>
<feature type="domain" description="RecF/RecN/SMC N-terminal" evidence="14">
    <location>
        <begin position="66"/>
        <end position="1138"/>
    </location>
</feature>
<dbReference type="PANTHER" id="PTHR19306:SF6">
    <property type="entry name" value="STRUCTURAL MAINTENANCE OF CHROMOSOMES PROTEIN 6"/>
    <property type="match status" value="1"/>
</dbReference>
<dbReference type="SUPFAM" id="SSF52540">
    <property type="entry name" value="P-loop containing nucleoside triphosphate hydrolases"/>
    <property type="match status" value="1"/>
</dbReference>
<dbReference type="Pfam" id="PF02463">
    <property type="entry name" value="SMC_N"/>
    <property type="match status" value="1"/>
</dbReference>
<evidence type="ECO:0000256" key="12">
    <source>
        <dbReference type="SAM" id="Coils"/>
    </source>
</evidence>
<evidence type="ECO:0000256" key="11">
    <source>
        <dbReference type="ARBA" id="ARBA00023242"/>
    </source>
</evidence>
<keyword evidence="7" id="KW-0067">ATP-binding</keyword>
<evidence type="ECO:0000256" key="2">
    <source>
        <dbReference type="ARBA" id="ARBA00004286"/>
    </source>
</evidence>
<evidence type="ECO:0000256" key="4">
    <source>
        <dbReference type="ARBA" id="ARBA00022454"/>
    </source>
</evidence>
<keyword evidence="9" id="KW-0233">DNA recombination</keyword>
<dbReference type="EMBL" id="VLTN01000006">
    <property type="protein sequence ID" value="KAA0155747.1"/>
    <property type="molecule type" value="Genomic_DNA"/>
</dbReference>
<comment type="similarity">
    <text evidence="3">Belongs to the SMC family. SMC6 subfamily.</text>
</comment>
<protein>
    <recommendedName>
        <fullName evidence="14">RecF/RecN/SMC N-terminal domain-containing protein</fullName>
    </recommendedName>
</protein>
<name>A0A5A8CTE6_CAFRO</name>
<gene>
    <name evidence="15" type="ORF">FNF29_01662</name>
</gene>
<evidence type="ECO:0000259" key="14">
    <source>
        <dbReference type="Pfam" id="PF02463"/>
    </source>
</evidence>
<feature type="coiled-coil region" evidence="12">
    <location>
        <begin position="425"/>
        <end position="494"/>
    </location>
</feature>
<keyword evidence="8 12" id="KW-0175">Coiled coil</keyword>
<evidence type="ECO:0000256" key="8">
    <source>
        <dbReference type="ARBA" id="ARBA00023054"/>
    </source>
</evidence>
<feature type="coiled-coil region" evidence="12">
    <location>
        <begin position="713"/>
        <end position="824"/>
    </location>
</feature>
<feature type="region of interest" description="Disordered" evidence="13">
    <location>
        <begin position="1048"/>
        <end position="1079"/>
    </location>
</feature>
<feature type="region of interest" description="Disordered" evidence="13">
    <location>
        <begin position="1"/>
        <end position="26"/>
    </location>
</feature>
<evidence type="ECO:0000256" key="6">
    <source>
        <dbReference type="ARBA" id="ARBA00022763"/>
    </source>
</evidence>
<dbReference type="Gene3D" id="3.40.50.300">
    <property type="entry name" value="P-loop containing nucleotide triphosphate hydrolases"/>
    <property type="match status" value="2"/>
</dbReference>
<sequence length="1183" mass="127255">MQRSSKRRRRARAAPEDDFDVPTGPAAAAAAGAAGAAADSGPASGVEADDFAVFGAPGALTSAGVLLKLELRDFMCHEHCLIKFGPRINFITGRNGSGKSAVATAICMAFGATASQVVKEATLADLVRNGASKAVIELSISNVGSHAFCPELYGGVITVSRSITRTGENRATSSYSLRGESGTEVSKKRDDLRSLCSRMRIDVTNPLQYTGQEAMKEFTQTSGVALHAFLAKGTGLEAFLENISQTRARLQEMKDNIKLAQADEPLLEERHTELKRQQEAIEEAMHSKERHKEALNAAAWAELLEKKRACERAEREAEELEGKVAGFKRHLDKMASEATKLDDQAAEQEAELEKTREESAALGRDVERLTEQHRVGFALRIDAIKKRMAQIKAAARSEATARHRLERQRESILADQARQLGDTALQEADAKVAETEQGIQALQEGSGETDAALRRARHEHEDAEAAYSDAKAALRNAEAAVDSIRAQARDARDGSATVDVAPGVRINVSRLQLMGTKVADVVKLLLRNRSHFSAPIIGPLGAMLNVRPERRDLALQAEVALSNTTMHFVTATTADALAASSLLTRSGVTSRCTFTTMGEVPESSRERLMQRGRELPSGCVGLFDVIDGDKLPIRALCAIADSVNVDKLLLSGLDTEGASLVAQQSDKSVVDRFGTTHSAKRIRGVISAVRARPCPERLSGGHGVLQVDDSGAAEALERQAARLVRNRDDQMRAFEAAAEARRAASLKLDSLEARSRQDREETRRLRARLAEWQAKVEAIRAKLADAGEEQAAMADKLESLAQQITEAKERESECRAEAEEAQAELHRVVEDAKPLLAEVDELKAKLSQVSETSELAREVGLLRDKATELRATANSVRHGSMAQTMKQAAAAQERATTMRGDVGGQETSLQELTGLAEPPPDAAKGVEWCERRKAKLAASLEAAKQVAAAQGLDVERIRASLEAVEAQLEKRRDRAEALKALRVKLRSHRSTSHDTFRRMQADIQANAAARFSAILAERGHSGSLDFETTKSGATACVVKVQTHAVAGSDDAGLDGTQMAYDDDDDEEDEGGEGAAGGARATGRMELGALSGGEKAMTSVALLLAFGESVPAPWRMFDEFDVFMDEANRKLAMDLLVAHGGSNGRQLVCLTPLDISSAIKPGPGVAVVDLGRPRREGDPAPGAA</sequence>
<dbReference type="GO" id="GO:0005524">
    <property type="term" value="F:ATP binding"/>
    <property type="evidence" value="ECO:0007669"/>
    <property type="project" value="UniProtKB-KW"/>
</dbReference>
<evidence type="ECO:0000256" key="13">
    <source>
        <dbReference type="SAM" id="MobiDB-lite"/>
    </source>
</evidence>
<keyword evidence="4" id="KW-0158">Chromosome</keyword>
<dbReference type="InterPro" id="IPR003395">
    <property type="entry name" value="RecF/RecN/SMC_N"/>
</dbReference>
<feature type="coiled-coil region" evidence="12">
    <location>
        <begin position="954"/>
        <end position="981"/>
    </location>
</feature>
<feature type="compositionally biased region" description="Basic residues" evidence="13">
    <location>
        <begin position="1"/>
        <end position="12"/>
    </location>
</feature>
<evidence type="ECO:0000256" key="10">
    <source>
        <dbReference type="ARBA" id="ARBA00023204"/>
    </source>
</evidence>
<organism evidence="15 16">
    <name type="scientific">Cafeteria roenbergensis</name>
    <name type="common">Marine flagellate</name>
    <dbReference type="NCBI Taxonomy" id="33653"/>
    <lineage>
        <taxon>Eukaryota</taxon>
        <taxon>Sar</taxon>
        <taxon>Stramenopiles</taxon>
        <taxon>Bigyra</taxon>
        <taxon>Opalozoa</taxon>
        <taxon>Bicosoecida</taxon>
        <taxon>Cafeteriaceae</taxon>
        <taxon>Cafeteria</taxon>
    </lineage>
</organism>
<evidence type="ECO:0000313" key="15">
    <source>
        <dbReference type="EMBL" id="KAA0155747.1"/>
    </source>
</evidence>
<keyword evidence="11" id="KW-0539">Nucleus</keyword>
<evidence type="ECO:0000256" key="9">
    <source>
        <dbReference type="ARBA" id="ARBA00023172"/>
    </source>
</evidence>
<comment type="caution">
    <text evidence="15">The sequence shown here is derived from an EMBL/GenBank/DDBJ whole genome shotgun (WGS) entry which is preliminary data.</text>
</comment>
<dbReference type="OMA" id="MCHDHFY"/>
<dbReference type="GO" id="GO:0005634">
    <property type="term" value="C:nucleus"/>
    <property type="evidence" value="ECO:0007669"/>
    <property type="project" value="UniProtKB-SubCell"/>
</dbReference>
<evidence type="ECO:0000256" key="1">
    <source>
        <dbReference type="ARBA" id="ARBA00004123"/>
    </source>
</evidence>
<reference evidence="15 16" key="1">
    <citation type="submission" date="2019-07" db="EMBL/GenBank/DDBJ databases">
        <title>Genomes of Cafeteria roenbergensis.</title>
        <authorList>
            <person name="Fischer M.G."/>
            <person name="Hackl T."/>
            <person name="Roman M."/>
        </authorList>
    </citation>
    <scope>NUCLEOTIDE SEQUENCE [LARGE SCALE GENOMIC DNA]</scope>
    <source>
        <strain evidence="15 16">BVI</strain>
    </source>
</reference>
<keyword evidence="5" id="KW-0547">Nucleotide-binding</keyword>
<dbReference type="GO" id="GO:0003697">
    <property type="term" value="F:single-stranded DNA binding"/>
    <property type="evidence" value="ECO:0007669"/>
    <property type="project" value="TreeGrafter"/>
</dbReference>
<evidence type="ECO:0000256" key="5">
    <source>
        <dbReference type="ARBA" id="ARBA00022741"/>
    </source>
</evidence>